<dbReference type="InterPro" id="IPR043502">
    <property type="entry name" value="DNA/RNA_pol_sf"/>
</dbReference>
<feature type="domain" description="Reverse transcriptase" evidence="1">
    <location>
        <begin position="153"/>
        <end position="340"/>
    </location>
</feature>
<feature type="domain" description="Integrase catalytic" evidence="3">
    <location>
        <begin position="810"/>
        <end position="969"/>
    </location>
</feature>
<evidence type="ECO:0000313" key="5">
    <source>
        <dbReference type="Proteomes" id="UP000242715"/>
    </source>
</evidence>
<sequence length="1095" mass="124274">MRLSDEQLNPYLGTLVGFAGEQVDVMSHITLYTTFGEDENAKTIKVGVVKGDQVLARKCYELSLKIRHRPSKPVSPPVSGERTNGINMVSVIDLDPREEFQDRRPSDMPGIDESVITHKLSISPVNKPVVQRKRKVGAERRAAITEEVAKLKEAGFIEEIKYPTWLANVVMVKKASDKWRMCVDFTDLNKACPKDPYPLPNIDRLINGASGYKTLSFMDAYSGYNQIKMHPMDAQHTAFMSNTCNYFYNVMPFGLKNAGATYQRMMDRVFVEQIGKNLEVYIDDMVVKAQKEDEHDKDLEDILKSVRKGIEANPDKCQAIINMRSPTSVKEVQQLTGQIAALSRFLSCSGEKACHFFATLRKSERFTWSPECEEAFQKLKVFLASPPILNRPKQGKTLYLYLAVSEKTLSSALVQEVGGEENPVYFVSRTLRGAETRYQNIERLCLAVVITSRKLRQYFQSHQVVVKTDYPIKNVLRKPDLAGRMVAWSVELAEFNITYMPRGAIKSQALADFVLEMTDPPSEGEARPWTLSMDESSNLRGSGAGVVLEGPEGVLIEKSLRFAFKASNNQAEYKALIAGMKLAKEMEVQELKVQNDSQLVANQVSGEFQTKDPQLAKYLEKVKGMAKQFTMFQFTYVPREQNARADLLAKLASTKKPGNHHTVIQETLKSPSINEAEIGMVVEEEDWRSSIIRYLQMDALPLARDEPAKIKKMAAWYTMVGDKLYKRAFSTPMLLCVSNTEACRILKEVHEGSCGSHIGSKSLAGKVLRARFYWPNLHDDATRHVRTCDKCQRYSNLHHAPGEPLKSVVLSPWPFYMWGVDILGPFPISTTQARWIIVAVDYFTKWVEAEPISGISSDQVIKFYWKKIICRFGLPKYIVSDNGTQFASERGVEYCRGKGIQNTFISVEHPQANGQVESANKVILRALKRRTSSKQESWVEHLPAILWSYHTTPQSSTGEPPFTMVYGADAMIPVEIQPSTWRRDTFTLQENNAALEESLDLLPELREKAHFREFYTKQRAARKYNTRVIPRKFKEGDLVLKRPMGRDKGGKMAANWEGPFRIQEAFEGGAYRLETMEGETLPRTWNIANLRFYYS</sequence>
<dbReference type="GO" id="GO:0015074">
    <property type="term" value="P:DNA integration"/>
    <property type="evidence" value="ECO:0007669"/>
    <property type="project" value="InterPro"/>
</dbReference>
<dbReference type="InterPro" id="IPR012337">
    <property type="entry name" value="RNaseH-like_sf"/>
</dbReference>
<dbReference type="AlphaFoldDB" id="A0A2Z6PHV6"/>
<evidence type="ECO:0000313" key="4">
    <source>
        <dbReference type="EMBL" id="GAU50850.1"/>
    </source>
</evidence>
<dbReference type="CDD" id="cd01647">
    <property type="entry name" value="RT_LTR"/>
    <property type="match status" value="1"/>
</dbReference>
<dbReference type="GO" id="GO:0003676">
    <property type="term" value="F:nucleic acid binding"/>
    <property type="evidence" value="ECO:0007669"/>
    <property type="project" value="InterPro"/>
</dbReference>
<dbReference type="PROSITE" id="PS50878">
    <property type="entry name" value="RT_POL"/>
    <property type="match status" value="1"/>
</dbReference>
<dbReference type="Gene3D" id="3.30.70.270">
    <property type="match status" value="2"/>
</dbReference>
<dbReference type="Gene3D" id="1.10.340.70">
    <property type="match status" value="1"/>
</dbReference>
<gene>
    <name evidence="4" type="ORF">TSUD_26870</name>
</gene>
<feature type="domain" description="RNase H type-1" evidence="2">
    <location>
        <begin position="525"/>
        <end position="654"/>
    </location>
</feature>
<proteinExistence type="predicted"/>
<dbReference type="Proteomes" id="UP000242715">
    <property type="component" value="Unassembled WGS sequence"/>
</dbReference>
<dbReference type="InterPro" id="IPR036397">
    <property type="entry name" value="RNaseH_sf"/>
</dbReference>
<dbReference type="SUPFAM" id="SSF53098">
    <property type="entry name" value="Ribonuclease H-like"/>
    <property type="match status" value="2"/>
</dbReference>
<evidence type="ECO:0000259" key="2">
    <source>
        <dbReference type="PROSITE" id="PS50879"/>
    </source>
</evidence>
<protein>
    <submittedName>
        <fullName evidence="4">Uncharacterized protein</fullName>
    </submittedName>
</protein>
<dbReference type="InterPro" id="IPR041588">
    <property type="entry name" value="Integrase_H2C2"/>
</dbReference>
<dbReference type="Gene3D" id="3.10.20.370">
    <property type="match status" value="1"/>
</dbReference>
<dbReference type="InterPro" id="IPR002156">
    <property type="entry name" value="RNaseH_domain"/>
</dbReference>
<dbReference type="Gene3D" id="3.30.420.10">
    <property type="entry name" value="Ribonuclease H-like superfamily/Ribonuclease H"/>
    <property type="match status" value="2"/>
</dbReference>
<dbReference type="Pfam" id="PF00665">
    <property type="entry name" value="rve"/>
    <property type="match status" value="1"/>
</dbReference>
<dbReference type="Pfam" id="PF00078">
    <property type="entry name" value="RVT_1"/>
    <property type="match status" value="1"/>
</dbReference>
<dbReference type="PROSITE" id="PS50994">
    <property type="entry name" value="INTEGRASE"/>
    <property type="match status" value="1"/>
</dbReference>
<dbReference type="InterPro" id="IPR043128">
    <property type="entry name" value="Rev_trsase/Diguanyl_cyclase"/>
</dbReference>
<keyword evidence="5" id="KW-1185">Reference proteome</keyword>
<name>A0A2Z6PHV6_TRISU</name>
<organism evidence="4 5">
    <name type="scientific">Trifolium subterraneum</name>
    <name type="common">Subterranean clover</name>
    <dbReference type="NCBI Taxonomy" id="3900"/>
    <lineage>
        <taxon>Eukaryota</taxon>
        <taxon>Viridiplantae</taxon>
        <taxon>Streptophyta</taxon>
        <taxon>Embryophyta</taxon>
        <taxon>Tracheophyta</taxon>
        <taxon>Spermatophyta</taxon>
        <taxon>Magnoliopsida</taxon>
        <taxon>eudicotyledons</taxon>
        <taxon>Gunneridae</taxon>
        <taxon>Pentapetalae</taxon>
        <taxon>rosids</taxon>
        <taxon>fabids</taxon>
        <taxon>Fabales</taxon>
        <taxon>Fabaceae</taxon>
        <taxon>Papilionoideae</taxon>
        <taxon>50 kb inversion clade</taxon>
        <taxon>NPAAA clade</taxon>
        <taxon>Hologalegina</taxon>
        <taxon>IRL clade</taxon>
        <taxon>Trifolieae</taxon>
        <taxon>Trifolium</taxon>
    </lineage>
</organism>
<dbReference type="InterPro" id="IPR001584">
    <property type="entry name" value="Integrase_cat-core"/>
</dbReference>
<dbReference type="PROSITE" id="PS50879">
    <property type="entry name" value="RNASE_H_1"/>
    <property type="match status" value="1"/>
</dbReference>
<dbReference type="Pfam" id="PF13456">
    <property type="entry name" value="RVT_3"/>
    <property type="match status" value="1"/>
</dbReference>
<dbReference type="PANTHER" id="PTHR48475:SF2">
    <property type="entry name" value="RIBONUCLEASE H"/>
    <property type="match status" value="1"/>
</dbReference>
<dbReference type="Pfam" id="PF17919">
    <property type="entry name" value="RT_RNaseH_2"/>
    <property type="match status" value="1"/>
</dbReference>
<dbReference type="EMBL" id="DF974891">
    <property type="protein sequence ID" value="GAU50850.1"/>
    <property type="molecule type" value="Genomic_DNA"/>
</dbReference>
<dbReference type="OrthoDB" id="1108439at2759"/>
<reference evidence="5" key="1">
    <citation type="journal article" date="2017" name="Front. Plant Sci.">
        <title>Climate Clever Clovers: New Paradigm to Reduce the Environmental Footprint of Ruminants by Breeding Low Methanogenic Forages Utilizing Haplotype Variation.</title>
        <authorList>
            <person name="Kaur P."/>
            <person name="Appels R."/>
            <person name="Bayer P.E."/>
            <person name="Keeble-Gagnere G."/>
            <person name="Wang J."/>
            <person name="Hirakawa H."/>
            <person name="Shirasawa K."/>
            <person name="Vercoe P."/>
            <person name="Stefanova K."/>
            <person name="Durmic Z."/>
            <person name="Nichols P."/>
            <person name="Revell C."/>
            <person name="Isobe S.N."/>
            <person name="Edwards D."/>
            <person name="Erskine W."/>
        </authorList>
    </citation>
    <scope>NUCLEOTIDE SEQUENCE [LARGE SCALE GENOMIC DNA]</scope>
    <source>
        <strain evidence="5">cv. Daliak</strain>
    </source>
</reference>
<evidence type="ECO:0000259" key="3">
    <source>
        <dbReference type="PROSITE" id="PS50994"/>
    </source>
</evidence>
<dbReference type="GO" id="GO:0004523">
    <property type="term" value="F:RNA-DNA hybrid ribonuclease activity"/>
    <property type="evidence" value="ECO:0007669"/>
    <property type="project" value="InterPro"/>
</dbReference>
<dbReference type="InterPro" id="IPR041577">
    <property type="entry name" value="RT_RNaseH_2"/>
</dbReference>
<dbReference type="SUPFAM" id="SSF56672">
    <property type="entry name" value="DNA/RNA polymerases"/>
    <property type="match status" value="1"/>
</dbReference>
<dbReference type="InterPro" id="IPR000477">
    <property type="entry name" value="RT_dom"/>
</dbReference>
<evidence type="ECO:0000259" key="1">
    <source>
        <dbReference type="PROSITE" id="PS50878"/>
    </source>
</evidence>
<dbReference type="CDD" id="cd09279">
    <property type="entry name" value="RNase_HI_like"/>
    <property type="match status" value="1"/>
</dbReference>
<dbReference type="Gene3D" id="3.10.10.10">
    <property type="entry name" value="HIV Type 1 Reverse Transcriptase, subunit A, domain 1"/>
    <property type="match status" value="1"/>
</dbReference>
<accession>A0A2Z6PHV6</accession>
<dbReference type="PANTHER" id="PTHR48475">
    <property type="entry name" value="RIBONUCLEASE H"/>
    <property type="match status" value="1"/>
</dbReference>
<dbReference type="Pfam" id="PF17921">
    <property type="entry name" value="Integrase_H2C2"/>
    <property type="match status" value="1"/>
</dbReference>